<dbReference type="AlphaFoldDB" id="A0AAU0B9M2"/>
<keyword evidence="1" id="KW-0560">Oxidoreductase</keyword>
<dbReference type="RefSeq" id="WP_316694448.1">
    <property type="nucleotide sequence ID" value="NZ_CP103836.1"/>
</dbReference>
<name>A0AAU0B9M2_9XANT</name>
<keyword evidence="1" id="KW-0823">Tryptophan catabolism</keyword>
<protein>
    <recommendedName>
        <fullName evidence="1">Tryptophan 2,3-dioxygenase</fullName>
        <shortName evidence="1">TDO</shortName>
        <ecNumber evidence="1">1.13.11.11</ecNumber>
    </recommendedName>
    <alternativeName>
        <fullName evidence="1">Tryptamin 2,3-dioxygenase</fullName>
    </alternativeName>
    <alternativeName>
        <fullName evidence="1">Tryptophan oxygenase</fullName>
        <shortName evidence="1">TO</shortName>
        <shortName evidence="1">TRPO</shortName>
    </alternativeName>
    <alternativeName>
        <fullName evidence="1">Tryptophan pyrrolase</fullName>
    </alternativeName>
    <alternativeName>
        <fullName evidence="1">Tryptophanase</fullName>
    </alternativeName>
</protein>
<dbReference type="GO" id="GO:0046872">
    <property type="term" value="F:metal ion binding"/>
    <property type="evidence" value="ECO:0007669"/>
    <property type="project" value="UniProtKB-KW"/>
</dbReference>
<keyword evidence="1" id="KW-0479">Metal-binding</keyword>
<comment type="catalytic activity">
    <reaction evidence="1">
        <text>L-tryptophan + O2 = N-formyl-L-kynurenine</text>
        <dbReference type="Rhea" id="RHEA:24536"/>
        <dbReference type="ChEBI" id="CHEBI:15379"/>
        <dbReference type="ChEBI" id="CHEBI:57912"/>
        <dbReference type="ChEBI" id="CHEBI:58629"/>
        <dbReference type="EC" id="1.13.11.11"/>
    </reaction>
</comment>
<dbReference type="GO" id="GO:0004833">
    <property type="term" value="F:L-tryptophan 2,3-dioxygenase activity"/>
    <property type="evidence" value="ECO:0007669"/>
    <property type="project" value="UniProtKB-UniRule"/>
</dbReference>
<keyword evidence="3" id="KW-1185">Reference proteome</keyword>
<comment type="pathway">
    <text evidence="1">Amino-acid degradation; L-tryptophan degradation via kynurenine pathway; L-kynurenine from L-tryptophan: step 1/2.</text>
</comment>
<dbReference type="InterPro" id="IPR037217">
    <property type="entry name" value="Trp/Indoleamine_2_3_dOase-like"/>
</dbReference>
<keyword evidence="1" id="KW-0349">Heme</keyword>
<dbReference type="Pfam" id="PF03301">
    <property type="entry name" value="Trp_dioxygenase"/>
    <property type="match status" value="1"/>
</dbReference>
<comment type="function">
    <text evidence="1">Heme-dependent dioxygenase that catalyzes the oxidative cleavage of the L-tryptophan (L-Trp) pyrrole ring and converts L-tryptophan to N-formyl-L-kynurenine. Catalyzes the oxidative cleavage of the indole moiety.</text>
</comment>
<dbReference type="EC" id="1.13.11.11" evidence="1"/>
<gene>
    <name evidence="1" type="primary">kynA</name>
    <name evidence="2" type="ORF">NYR97_15640</name>
</gene>
<sequence length="367" mass="41217">MKAINYWDYIKVEQLLALQGGFDNDERGINNDEALFISVHQIYELWFKLILRELSSSRNILAAHSSNSPEIVLAVRSLKRTISVFGQANQHFQLMETMTARDFLEFRERLAPASGFQSAQLREIEILLGLEDTQRISIGNGCSYRDALTLPGGAPSWSAQRVEARAADGPSFKLCLYGWLSRLPIDGSNTPADITRFLEAYLASMRAENDRRLKLANGGLAAAEIEQLRARYAAEDAGARAFLLAEDDPQASDAEREAQRAVRAAMLFIESYRELPQLAWPHALLESVLELEQAMLIWRQRHARMVERFIGRRVGTGGSSGVDYLDQTARYRIFTELWTVRSLLLRKAAVPQIQSSAGYGFVMEGVA</sequence>
<evidence type="ECO:0000313" key="3">
    <source>
        <dbReference type="Proteomes" id="UP001302716"/>
    </source>
</evidence>
<dbReference type="HAMAP" id="MF_01972">
    <property type="entry name" value="T23O"/>
    <property type="match status" value="1"/>
</dbReference>
<dbReference type="EMBL" id="CP103836">
    <property type="protein sequence ID" value="WOB48662.1"/>
    <property type="molecule type" value="Genomic_DNA"/>
</dbReference>
<reference evidence="2 3" key="1">
    <citation type="submission" date="2022-08" db="EMBL/GenBank/DDBJ databases">
        <title>Whole genome sequencing-based tracing of a 2022 introduction and outbreak of Xanthomonas hortorum pv. pelargonii.</title>
        <authorList>
            <person name="Iruegas-Bocardo F."/>
            <person name="Weisberg A.K."/>
            <person name="Riutta E.R."/>
            <person name="Kilday K."/>
            <person name="Bonkowski J.C."/>
            <person name="Creswell T."/>
            <person name="Daughtrey M.L."/>
            <person name="Rane K."/>
            <person name="Grunwald N.J."/>
            <person name="Chang J.H."/>
            <person name="Putnam M.L."/>
        </authorList>
    </citation>
    <scope>NUCLEOTIDE SEQUENCE [LARGE SCALE GENOMIC DNA]</scope>
    <source>
        <strain evidence="2 3">22-323</strain>
    </source>
</reference>
<comment type="similarity">
    <text evidence="1">Belongs to the tryptophan 2,3-dioxygenase family.</text>
</comment>
<comment type="cofactor">
    <cofactor evidence="1">
        <name>heme</name>
        <dbReference type="ChEBI" id="CHEBI:30413"/>
    </cofactor>
    <text evidence="1">Binds 1 heme group per subunit.</text>
</comment>
<dbReference type="GO" id="GO:0020037">
    <property type="term" value="F:heme binding"/>
    <property type="evidence" value="ECO:0007669"/>
    <property type="project" value="UniProtKB-UniRule"/>
</dbReference>
<dbReference type="PANTHER" id="PTHR10138">
    <property type="entry name" value="TRYPTOPHAN 2,3-DIOXYGENASE"/>
    <property type="match status" value="1"/>
</dbReference>
<dbReference type="PANTHER" id="PTHR10138:SF0">
    <property type="entry name" value="TRYPTOPHAN 2,3-DIOXYGENASE"/>
    <property type="match status" value="1"/>
</dbReference>
<feature type="binding site" description="axial binding residue" evidence="1">
    <location>
        <position position="302"/>
    </location>
    <ligand>
        <name>heme</name>
        <dbReference type="ChEBI" id="CHEBI:30413"/>
    </ligand>
    <ligandPart>
        <name>Fe</name>
        <dbReference type="ChEBI" id="CHEBI:18248"/>
    </ligandPart>
</feature>
<keyword evidence="1" id="KW-0408">Iron</keyword>
<dbReference type="GO" id="GO:0019442">
    <property type="term" value="P:L-tryptophan catabolic process to acetyl-CoA"/>
    <property type="evidence" value="ECO:0007669"/>
    <property type="project" value="TreeGrafter"/>
</dbReference>
<proteinExistence type="inferred from homology"/>
<organism evidence="2 3">
    <name type="scientific">Xanthomonas hydrangeae</name>
    <dbReference type="NCBI Taxonomy" id="2775159"/>
    <lineage>
        <taxon>Bacteria</taxon>
        <taxon>Pseudomonadati</taxon>
        <taxon>Pseudomonadota</taxon>
        <taxon>Gammaproteobacteria</taxon>
        <taxon>Lysobacterales</taxon>
        <taxon>Lysobacteraceae</taxon>
        <taxon>Xanthomonas</taxon>
    </lineage>
</organism>
<keyword evidence="1" id="KW-0223">Dioxygenase</keyword>
<dbReference type="Gene3D" id="1.10.287.3810">
    <property type="match status" value="1"/>
</dbReference>
<evidence type="ECO:0000256" key="1">
    <source>
        <dbReference type="HAMAP-Rule" id="MF_01972"/>
    </source>
</evidence>
<dbReference type="InterPro" id="IPR004981">
    <property type="entry name" value="Trp_2_3_dOase"/>
</dbReference>
<dbReference type="Proteomes" id="UP001302716">
    <property type="component" value="Chromosome"/>
</dbReference>
<accession>A0AAU0B9M2</accession>
<comment type="caution">
    <text evidence="1">Lacks conserved residue(s) required for the propagation of feature annotation.</text>
</comment>
<dbReference type="GO" id="GO:0019441">
    <property type="term" value="P:L-tryptophan catabolic process to kynurenine"/>
    <property type="evidence" value="ECO:0007669"/>
    <property type="project" value="UniProtKB-UniRule"/>
</dbReference>
<feature type="binding site" evidence="1">
    <location>
        <position position="316"/>
    </location>
    <ligand>
        <name>substrate</name>
    </ligand>
</feature>
<comment type="subunit">
    <text evidence="1">Homotetramer.</text>
</comment>
<dbReference type="SUPFAM" id="SSF140959">
    <property type="entry name" value="Indolic compounds 2,3-dioxygenase-like"/>
    <property type="match status" value="1"/>
</dbReference>
<feature type="binding site" evidence="1">
    <location>
        <position position="107"/>
    </location>
    <ligand>
        <name>substrate</name>
    </ligand>
</feature>
<evidence type="ECO:0000313" key="2">
    <source>
        <dbReference type="EMBL" id="WOB48662.1"/>
    </source>
</evidence>
<dbReference type="Gene3D" id="1.20.58.480">
    <property type="match status" value="1"/>
</dbReference>